<evidence type="ECO:0000259" key="10">
    <source>
        <dbReference type="Pfam" id="PF03522"/>
    </source>
</evidence>
<evidence type="ECO:0000313" key="11">
    <source>
        <dbReference type="EMBL" id="CAE0843683.1"/>
    </source>
</evidence>
<name>A0A7S4LQN6_OXYMA</name>
<proteinExistence type="inferred from homology"/>
<evidence type="ECO:0000256" key="3">
    <source>
        <dbReference type="ARBA" id="ARBA00022448"/>
    </source>
</evidence>
<feature type="transmembrane region" description="Helical" evidence="8">
    <location>
        <begin position="102"/>
        <end position="125"/>
    </location>
</feature>
<comment type="subcellular location">
    <subcellularLocation>
        <location evidence="1">Membrane</location>
        <topology evidence="1">Multi-pass membrane protein</topology>
    </subcellularLocation>
</comment>
<keyword evidence="4 8" id="KW-0812">Transmembrane</keyword>
<feature type="transmembrane region" description="Helical" evidence="8">
    <location>
        <begin position="420"/>
        <end position="438"/>
    </location>
</feature>
<dbReference type="FunFam" id="1.20.1740.10:FF:000013">
    <property type="entry name" value="Solute carrier family 12 member"/>
    <property type="match status" value="1"/>
</dbReference>
<dbReference type="Pfam" id="PF03522">
    <property type="entry name" value="SLC12"/>
    <property type="match status" value="1"/>
</dbReference>
<dbReference type="PANTHER" id="PTHR11827">
    <property type="entry name" value="SOLUTE CARRIER FAMILY 12, CATION COTRANSPORTERS"/>
    <property type="match status" value="1"/>
</dbReference>
<evidence type="ECO:0000256" key="2">
    <source>
        <dbReference type="ARBA" id="ARBA00010593"/>
    </source>
</evidence>
<dbReference type="Gene3D" id="1.20.1740.10">
    <property type="entry name" value="Amino acid/polyamine transporter I"/>
    <property type="match status" value="1"/>
</dbReference>
<feature type="region of interest" description="Disordered" evidence="7">
    <location>
        <begin position="857"/>
        <end position="912"/>
    </location>
</feature>
<accession>A0A7S4LQN6</accession>
<feature type="transmembrane region" description="Helical" evidence="8">
    <location>
        <begin position="36"/>
        <end position="56"/>
    </location>
</feature>
<evidence type="ECO:0000256" key="8">
    <source>
        <dbReference type="SAM" id="Phobius"/>
    </source>
</evidence>
<organism evidence="11">
    <name type="scientific">Oxyrrhis marina</name>
    <name type="common">Dinoflagellate</name>
    <dbReference type="NCBI Taxonomy" id="2969"/>
    <lineage>
        <taxon>Eukaryota</taxon>
        <taxon>Sar</taxon>
        <taxon>Alveolata</taxon>
        <taxon>Dinophyceae</taxon>
        <taxon>Oxyrrhinales</taxon>
        <taxon>Oxyrrhinaceae</taxon>
        <taxon>Oxyrrhis</taxon>
    </lineage>
</organism>
<sequence length="1125" mass="120803">MAAAPQLASQNTAIGLVQAHATEKQREAASGVGKQGTVLGVVFPCMANILGVLLFLRMPWIVGKAGVLASFCLVGCGCMCTFLTALSLSAVATNGKVAGGGAYFLISRSLGPSLGAGVGLCFYFANSIGAAMYIIGTVEAWEVAQPDAQLMTAGDINNIRVTGYVILAFCIAAVAGGMRYVVRLGTTFLFIVFGVILSMYIGCFTGPTSFSDINLPDLAVGVSAEVDSLRDGGWRSQYKGLSMENLRENWASNYDATQHAYPGDTIEYDFVQFLALWFPACTGIMAGANRSADLADAKASIPKGTLFAQLSTSVIYLSFTVIYGMAASRPLLLHDRFFAASSAWPHPAVVIYGVMASTIGAALASLISACRLLNAIAQDGTLPILKVFAAPQGKEPRIALLASAVLTTVAISIGDLNVVAPIITMFFLLCYFCINMACGMLDLTKDPNWRPTFRFYHWFLSLCGMILCVVLMFLISLLNAVLACLLAAAIFLYATKNSNEVNWGDGFQGVKFQYARRFLLSVNPSNHTKNWRPQILVLTGITRNVDQSGNEEGLRIHDTELIQFCSQLKEGKGLTVVGGVISATVQKDGNALADLSEAHVENWNTIVKSDLLEMGVHAFAKVLYTAYRSEGIMNLIQTAGLGAFEPNCVLSAWPFSWVVFPKAVRRFIQTIQVCTVFEKTVLIAKEAYKYPTNRVVLKGVIDVWWVVADGGLMLLLPSLLIRNKVWKNCRVRIYVVVEESAEDDPAVVKREVEAYLLEHRLSFEVHCVTMPKEFFREDAFKDNKRRHTIMSENIIFQDSNAGKSFPGTSFGKSKDKIELLALNSMTWPGPLKGTVGGGDGLIPEAVTAADAFGADADAPDAGSSAQDAAGDGGRPRATSWEGLLFEGSAEGGNGGGPAPPRVPAEEAPANGGLETKPMLEAEAQHRAMPGELDLYVPRATSEPFPTSRPRSPQSRAVGVAMDHVSESSNEVQEHGVTGPSARRAHAVSQGVLGGVVTEERAEDPDGLPVEVAIDEAVDRLSVEPEQERAGAEEDDGGFVSSFALSDERLTSTKPAVEENLKRVKMLNAAIVKQSGKAQLVITNLPDVPSDETGFGYMQLVEHLTADLERVLLVRGASTEVITAFT</sequence>
<protein>
    <submittedName>
        <fullName evidence="11">Uncharacterized protein</fullName>
    </submittedName>
</protein>
<keyword evidence="3" id="KW-0813">Transport</keyword>
<dbReference type="EMBL" id="HBJB01003272">
    <property type="protein sequence ID" value="CAE0843683.1"/>
    <property type="molecule type" value="Transcribed_RNA"/>
</dbReference>
<dbReference type="InterPro" id="IPR018491">
    <property type="entry name" value="SLC12_C"/>
</dbReference>
<dbReference type="GO" id="GO:0015377">
    <property type="term" value="F:chloride:monoatomic cation symporter activity"/>
    <property type="evidence" value="ECO:0007669"/>
    <property type="project" value="InterPro"/>
</dbReference>
<feature type="domain" description="SLC12A transporter C-terminal" evidence="10">
    <location>
        <begin position="698"/>
        <end position="761"/>
    </location>
</feature>
<dbReference type="Pfam" id="PF00324">
    <property type="entry name" value="AA_permease"/>
    <property type="match status" value="1"/>
</dbReference>
<feature type="domain" description="Amino acid permease/ SLC12A" evidence="9">
    <location>
        <begin position="40"/>
        <end position="508"/>
    </location>
</feature>
<feature type="transmembrane region" description="Helical" evidence="8">
    <location>
        <begin position="188"/>
        <end position="206"/>
    </location>
</feature>
<evidence type="ECO:0000256" key="5">
    <source>
        <dbReference type="ARBA" id="ARBA00022989"/>
    </source>
</evidence>
<feature type="transmembrane region" description="Helical" evidence="8">
    <location>
        <begin position="306"/>
        <end position="328"/>
    </location>
</feature>
<evidence type="ECO:0000256" key="4">
    <source>
        <dbReference type="ARBA" id="ARBA00022692"/>
    </source>
</evidence>
<feature type="transmembrane region" description="Helical" evidence="8">
    <location>
        <begin position="161"/>
        <end position="182"/>
    </location>
</feature>
<keyword evidence="5 8" id="KW-1133">Transmembrane helix</keyword>
<dbReference type="AlphaFoldDB" id="A0A7S4LQN6"/>
<dbReference type="GO" id="GO:0016020">
    <property type="term" value="C:membrane"/>
    <property type="evidence" value="ECO:0007669"/>
    <property type="project" value="UniProtKB-SubCell"/>
</dbReference>
<dbReference type="PANTHER" id="PTHR11827:SF72">
    <property type="entry name" value="GH08340P"/>
    <property type="match status" value="1"/>
</dbReference>
<reference evidence="11" key="1">
    <citation type="submission" date="2021-01" db="EMBL/GenBank/DDBJ databases">
        <authorList>
            <person name="Corre E."/>
            <person name="Pelletier E."/>
            <person name="Niang G."/>
            <person name="Scheremetjew M."/>
            <person name="Finn R."/>
            <person name="Kale V."/>
            <person name="Holt S."/>
            <person name="Cochrane G."/>
            <person name="Meng A."/>
            <person name="Brown T."/>
            <person name="Cohen L."/>
        </authorList>
    </citation>
    <scope>NUCLEOTIDE SEQUENCE</scope>
    <source>
        <strain evidence="11">LB1974</strain>
    </source>
</reference>
<keyword evidence="6 8" id="KW-0472">Membrane</keyword>
<dbReference type="InterPro" id="IPR004842">
    <property type="entry name" value="SLC12A_fam"/>
</dbReference>
<feature type="compositionally biased region" description="Low complexity" evidence="7">
    <location>
        <begin position="857"/>
        <end position="869"/>
    </location>
</feature>
<comment type="similarity">
    <text evidence="2">Belongs to the SLC12A transporter family.</text>
</comment>
<evidence type="ECO:0000256" key="1">
    <source>
        <dbReference type="ARBA" id="ARBA00004141"/>
    </source>
</evidence>
<feature type="transmembrane region" description="Helical" evidence="8">
    <location>
        <begin position="68"/>
        <end position="90"/>
    </location>
</feature>
<feature type="transmembrane region" description="Helical" evidence="8">
    <location>
        <begin position="459"/>
        <end position="492"/>
    </location>
</feature>
<evidence type="ECO:0000256" key="6">
    <source>
        <dbReference type="ARBA" id="ARBA00023136"/>
    </source>
</evidence>
<feature type="transmembrane region" description="Helical" evidence="8">
    <location>
        <begin position="348"/>
        <end position="377"/>
    </location>
</feature>
<evidence type="ECO:0000256" key="7">
    <source>
        <dbReference type="SAM" id="MobiDB-lite"/>
    </source>
</evidence>
<dbReference type="InterPro" id="IPR004841">
    <property type="entry name" value="AA-permease/SLC12A_dom"/>
</dbReference>
<gene>
    <name evidence="11" type="ORF">OMAR00294_LOCUS2672</name>
</gene>
<evidence type="ECO:0000259" key="9">
    <source>
        <dbReference type="Pfam" id="PF00324"/>
    </source>
</evidence>